<dbReference type="EMBL" id="LAZR01005050">
    <property type="protein sequence ID" value="KKN03301.1"/>
    <property type="molecule type" value="Genomic_DNA"/>
</dbReference>
<name>A0A0F9PQG8_9ZZZZ</name>
<organism evidence="1">
    <name type="scientific">marine sediment metagenome</name>
    <dbReference type="NCBI Taxonomy" id="412755"/>
    <lineage>
        <taxon>unclassified sequences</taxon>
        <taxon>metagenomes</taxon>
        <taxon>ecological metagenomes</taxon>
    </lineage>
</organism>
<comment type="caution">
    <text evidence="1">The sequence shown here is derived from an EMBL/GenBank/DDBJ whole genome shotgun (WGS) entry which is preliminary data.</text>
</comment>
<reference evidence="1" key="1">
    <citation type="journal article" date="2015" name="Nature">
        <title>Complex archaea that bridge the gap between prokaryotes and eukaryotes.</title>
        <authorList>
            <person name="Spang A."/>
            <person name="Saw J.H."/>
            <person name="Jorgensen S.L."/>
            <person name="Zaremba-Niedzwiedzka K."/>
            <person name="Martijn J."/>
            <person name="Lind A.E."/>
            <person name="van Eijk R."/>
            <person name="Schleper C."/>
            <person name="Guy L."/>
            <person name="Ettema T.J."/>
        </authorList>
    </citation>
    <scope>NUCLEOTIDE SEQUENCE</scope>
</reference>
<proteinExistence type="predicted"/>
<sequence length="426" mass="49668">MTKIIFMSAFPPMIHGIGSYTKYLMDALYEKGCDCAVISFDPNACEFPIMKEKKVECEYPVLYIIPSDNDYNFNLIIDSLTKLFRSGDNYVLWIQQGDSFWRNRPKFVKMLKFFKKKKVENIIVTHHTLNFQSPETKYGLKKWQYELLKNELPYIDVNIIFTNGVYMAITKAFPEYKDKTVLIRHGVPSYPRISQENAKKDILSWLESENELNQDWQKSLEDLNSKIFRKITITFGDVGFIENRKLSTNIHSTIKLFQKKFPIKNIIGLYIGTLSLQSKPKISYLQRLKNLHNPVNNFYFFETYVPERLFAKSLRALDVVHMWQEDCRQSGKLAHAIGIGATIIGRKLEGVGETLKMCGYPALNTYKDFLNEIERFIANSESKDLMKKRASKYARTYNWENQALKHIELAESLISGDKLPLLDGWE</sequence>
<evidence type="ECO:0000313" key="1">
    <source>
        <dbReference type="EMBL" id="KKN03301.1"/>
    </source>
</evidence>
<dbReference type="AlphaFoldDB" id="A0A0F9PQG8"/>
<dbReference type="SUPFAM" id="SSF53756">
    <property type="entry name" value="UDP-Glycosyltransferase/glycogen phosphorylase"/>
    <property type="match status" value="1"/>
</dbReference>
<evidence type="ECO:0008006" key="2">
    <source>
        <dbReference type="Google" id="ProtNLM"/>
    </source>
</evidence>
<protein>
    <recommendedName>
        <fullName evidence="2">Glycosyl transferase family 1 domain-containing protein</fullName>
    </recommendedName>
</protein>
<gene>
    <name evidence="1" type="ORF">LCGC14_1109040</name>
</gene>
<accession>A0A0F9PQG8</accession>
<dbReference type="Gene3D" id="3.40.50.2000">
    <property type="entry name" value="Glycogen Phosphorylase B"/>
    <property type="match status" value="2"/>
</dbReference>